<gene>
    <name evidence="8" type="ORF">PENTCL1PPCAC_21602</name>
</gene>
<dbReference type="SUPFAM" id="SSF46689">
    <property type="entry name" value="Homeodomain-like"/>
    <property type="match status" value="1"/>
</dbReference>
<evidence type="ECO:0000259" key="7">
    <source>
        <dbReference type="PROSITE" id="PS50071"/>
    </source>
</evidence>
<dbReference type="GO" id="GO:0003677">
    <property type="term" value="F:DNA binding"/>
    <property type="evidence" value="ECO:0007669"/>
    <property type="project" value="UniProtKB-UniRule"/>
</dbReference>
<evidence type="ECO:0000313" key="8">
    <source>
        <dbReference type="EMBL" id="GMS99427.1"/>
    </source>
</evidence>
<dbReference type="EMBL" id="BTSX01000005">
    <property type="protein sequence ID" value="GMS99427.1"/>
    <property type="molecule type" value="Genomic_DNA"/>
</dbReference>
<feature type="DNA-binding region" description="Homeobox" evidence="5">
    <location>
        <begin position="140"/>
        <end position="185"/>
    </location>
</feature>
<evidence type="ECO:0000256" key="6">
    <source>
        <dbReference type="SAM" id="MobiDB-lite"/>
    </source>
</evidence>
<keyword evidence="4 5" id="KW-0539">Nucleus</keyword>
<organism evidence="8 9">
    <name type="scientific">Pristionchus entomophagus</name>
    <dbReference type="NCBI Taxonomy" id="358040"/>
    <lineage>
        <taxon>Eukaryota</taxon>
        <taxon>Metazoa</taxon>
        <taxon>Ecdysozoa</taxon>
        <taxon>Nematoda</taxon>
        <taxon>Chromadorea</taxon>
        <taxon>Rhabditida</taxon>
        <taxon>Rhabditina</taxon>
        <taxon>Diplogasteromorpha</taxon>
        <taxon>Diplogasteroidea</taxon>
        <taxon>Neodiplogasteridae</taxon>
        <taxon>Pristionchus</taxon>
    </lineage>
</organism>
<dbReference type="PROSITE" id="PS50071">
    <property type="entry name" value="HOMEOBOX_2"/>
    <property type="match status" value="1"/>
</dbReference>
<feature type="region of interest" description="Disordered" evidence="6">
    <location>
        <begin position="32"/>
        <end position="54"/>
    </location>
</feature>
<dbReference type="GO" id="GO:0006355">
    <property type="term" value="P:regulation of DNA-templated transcription"/>
    <property type="evidence" value="ECO:0007669"/>
    <property type="project" value="InterPro"/>
</dbReference>
<name>A0AAV5TZ21_9BILA</name>
<feature type="domain" description="Homeobox" evidence="7">
    <location>
        <begin position="138"/>
        <end position="184"/>
    </location>
</feature>
<reference evidence="8" key="1">
    <citation type="submission" date="2023-10" db="EMBL/GenBank/DDBJ databases">
        <title>Genome assembly of Pristionchus species.</title>
        <authorList>
            <person name="Yoshida K."/>
            <person name="Sommer R.J."/>
        </authorList>
    </citation>
    <scope>NUCLEOTIDE SEQUENCE</scope>
    <source>
        <strain evidence="8">RS0144</strain>
    </source>
</reference>
<evidence type="ECO:0000256" key="2">
    <source>
        <dbReference type="ARBA" id="ARBA00023125"/>
    </source>
</evidence>
<dbReference type="InterPro" id="IPR009057">
    <property type="entry name" value="Homeodomain-like_sf"/>
</dbReference>
<dbReference type="Proteomes" id="UP001432027">
    <property type="component" value="Unassembled WGS sequence"/>
</dbReference>
<comment type="caution">
    <text evidence="8">The sequence shown here is derived from an EMBL/GenBank/DDBJ whole genome shotgun (WGS) entry which is preliminary data.</text>
</comment>
<proteinExistence type="predicted"/>
<dbReference type="InterPro" id="IPR008422">
    <property type="entry name" value="KN_HD"/>
</dbReference>
<dbReference type="GO" id="GO:0005634">
    <property type="term" value="C:nucleus"/>
    <property type="evidence" value="ECO:0007669"/>
    <property type="project" value="UniProtKB-SubCell"/>
</dbReference>
<dbReference type="SMART" id="SM00389">
    <property type="entry name" value="HOX"/>
    <property type="match status" value="1"/>
</dbReference>
<sequence length="417" mass="46165">RTMVDAVVLEQASGAENMQPKEMIAKQIADFTPPESQRNSIEDDHRHENQENNENVDIEEMIVDENRVPPIAGEEEIIVDVGKNCDEPPATPSSISDIISLHGGALSPSILATASPSLTVAGAVASDKAKQRAIATAIEKYVEKRGGNLYPTREDKEKMADDLNVNYIQVNRWFANRRRKVTKHRKILGCASPVLQRERREGEERVRDNVDECIEAIIEETRRKRRATEEMESEMVAHNVEGLPIAAQDQYIQEHDSMAPPPGASATAALLAAAMAQGNISQISLIAQLMASPQMTAHLLQQVMQQQMLHAQMQHHQQLYASQAALASPVHHHHHNQQMTVNAHGQPTWMSPPISESPLEELSDHSSEFSPRPSSPRFKDPHNIADPQMAKLLAATDLSEKESIAIAVLTEMANMGY</sequence>
<feature type="compositionally biased region" description="Basic and acidic residues" evidence="6">
    <location>
        <begin position="40"/>
        <end position="50"/>
    </location>
</feature>
<keyword evidence="2 5" id="KW-0238">DNA-binding</keyword>
<dbReference type="AlphaFoldDB" id="A0AAV5TZ21"/>
<dbReference type="CDD" id="cd00086">
    <property type="entry name" value="homeodomain"/>
    <property type="match status" value="1"/>
</dbReference>
<evidence type="ECO:0000256" key="1">
    <source>
        <dbReference type="ARBA" id="ARBA00004123"/>
    </source>
</evidence>
<dbReference type="InterPro" id="IPR001356">
    <property type="entry name" value="HD"/>
</dbReference>
<evidence type="ECO:0000256" key="3">
    <source>
        <dbReference type="ARBA" id="ARBA00023155"/>
    </source>
</evidence>
<evidence type="ECO:0000256" key="5">
    <source>
        <dbReference type="PROSITE-ProRule" id="PRU00108"/>
    </source>
</evidence>
<accession>A0AAV5TZ21</accession>
<evidence type="ECO:0000313" key="9">
    <source>
        <dbReference type="Proteomes" id="UP001432027"/>
    </source>
</evidence>
<keyword evidence="3 5" id="KW-0371">Homeobox</keyword>
<evidence type="ECO:0000256" key="4">
    <source>
        <dbReference type="ARBA" id="ARBA00023242"/>
    </source>
</evidence>
<feature type="region of interest" description="Disordered" evidence="6">
    <location>
        <begin position="348"/>
        <end position="383"/>
    </location>
</feature>
<feature type="non-terminal residue" evidence="8">
    <location>
        <position position="1"/>
    </location>
</feature>
<dbReference type="Gene3D" id="1.10.10.60">
    <property type="entry name" value="Homeodomain-like"/>
    <property type="match status" value="1"/>
</dbReference>
<dbReference type="Pfam" id="PF05920">
    <property type="entry name" value="Homeobox_KN"/>
    <property type="match status" value="1"/>
</dbReference>
<comment type="subcellular location">
    <subcellularLocation>
        <location evidence="1 5">Nucleus</location>
    </subcellularLocation>
</comment>
<keyword evidence="9" id="KW-1185">Reference proteome</keyword>
<protein>
    <recommendedName>
        <fullName evidence="7">Homeobox domain-containing protein</fullName>
    </recommendedName>
</protein>